<dbReference type="InterPro" id="IPR054722">
    <property type="entry name" value="PolX-like_BBD"/>
</dbReference>
<dbReference type="Pfam" id="PF14223">
    <property type="entry name" value="Retrotran_gag_2"/>
    <property type="match status" value="1"/>
</dbReference>
<gene>
    <name evidence="5" type="primary">LOC140007283</name>
</gene>
<dbReference type="PANTHER" id="PTHR35317">
    <property type="entry name" value="OS04G0629600 PROTEIN"/>
    <property type="match status" value="1"/>
</dbReference>
<name>A0ABM4UFP6_COFAR</name>
<feature type="domain" description="Retrovirus-related Pol polyprotein from transposon TNT 1-94-like beta-barrel" evidence="2">
    <location>
        <begin position="224"/>
        <end position="283"/>
    </location>
</feature>
<keyword evidence="4" id="KW-1185">Reference proteome</keyword>
<protein>
    <recommendedName>
        <fullName evidence="6">Retrovirus-related Pol polyprotein from transposon TNT 1-94</fullName>
    </recommendedName>
</protein>
<evidence type="ECO:0000259" key="2">
    <source>
        <dbReference type="Pfam" id="PF22936"/>
    </source>
</evidence>
<dbReference type="InterPro" id="IPR013103">
    <property type="entry name" value="RVT_2"/>
</dbReference>
<dbReference type="Pfam" id="PF07727">
    <property type="entry name" value="RVT_2"/>
    <property type="match status" value="1"/>
</dbReference>
<evidence type="ECO:0000313" key="5">
    <source>
        <dbReference type="RefSeq" id="XP_071906098.1"/>
    </source>
</evidence>
<sequence length="517" mass="58966">MEAYLGGNDLWEAIEDDYEVLPLPNNPIVSQMRHHNERRQGKSKARTSLYAAVTSTIFTRIMTLKMKMKGSETIKDYSDRLLDIVNKVRLGTDFSDSRIVQKILVTFPEKFEAIIAALENSKDLPSITLAELLNALQAQEQRRLMRQERSMESAIQAISQNNNRGKNKNNQKVPRNNKSQLAHVEKICKSQQQQGEAKAAVNQPQEEQLFAVSCFATNSSMESWLIDSGSSNHMTFDRELFKKLDKTAITRVLIGNGAYLAVKGIGTMAIEGYIDSGIEHQLKALYTPQQNGVVERKNRTLMEMTRCLLHDKGLPKKFWVEAMNTVKIDKLDKKVELGIFVGYCSSSKAYRIYSPLSNKIIMSMDVKFLEPNSWSWENKDKFELQVWNDNVDEEPVRGTRLLSDIYQRCNVAVMEPTGYKEIATDQKWIVAMKEELKMTDKNQTWELVDRPTHKKVIGVKWACRTKFNSIGFVNKHKARIIVKGHAQMFGVDFSETFAPAARLDTIRILLALATQKG</sequence>
<evidence type="ECO:0008006" key="6">
    <source>
        <dbReference type="Google" id="ProtNLM"/>
    </source>
</evidence>
<dbReference type="Gene3D" id="3.30.420.10">
    <property type="entry name" value="Ribonuclease H-like superfamily/Ribonuclease H"/>
    <property type="match status" value="1"/>
</dbReference>
<dbReference type="Pfam" id="PF22936">
    <property type="entry name" value="Pol_BBD"/>
    <property type="match status" value="1"/>
</dbReference>
<dbReference type="SUPFAM" id="SSF53098">
    <property type="entry name" value="Ribonuclease H-like"/>
    <property type="match status" value="1"/>
</dbReference>
<feature type="domain" description="Retroviral polymerase SH3-like" evidence="3">
    <location>
        <begin position="325"/>
        <end position="380"/>
    </location>
</feature>
<dbReference type="RefSeq" id="XP_071906098.1">
    <property type="nucleotide sequence ID" value="XM_072049997.1"/>
</dbReference>
<dbReference type="PANTHER" id="PTHR35317:SF11">
    <property type="entry name" value="CCHC-TYPE DOMAIN-CONTAINING PROTEIN"/>
    <property type="match status" value="1"/>
</dbReference>
<evidence type="ECO:0000259" key="1">
    <source>
        <dbReference type="Pfam" id="PF07727"/>
    </source>
</evidence>
<dbReference type="InterPro" id="IPR012337">
    <property type="entry name" value="RNaseH-like_sf"/>
</dbReference>
<accession>A0ABM4UFP6</accession>
<dbReference type="GeneID" id="140007283"/>
<dbReference type="Pfam" id="PF25597">
    <property type="entry name" value="SH3_retrovirus"/>
    <property type="match status" value="1"/>
</dbReference>
<dbReference type="Proteomes" id="UP001652660">
    <property type="component" value="Chromosome 5c"/>
</dbReference>
<dbReference type="InterPro" id="IPR057670">
    <property type="entry name" value="SH3_retrovirus"/>
</dbReference>
<dbReference type="InterPro" id="IPR036397">
    <property type="entry name" value="RNaseH_sf"/>
</dbReference>
<organism evidence="4 5">
    <name type="scientific">Coffea arabica</name>
    <name type="common">Arabian coffee</name>
    <dbReference type="NCBI Taxonomy" id="13443"/>
    <lineage>
        <taxon>Eukaryota</taxon>
        <taxon>Viridiplantae</taxon>
        <taxon>Streptophyta</taxon>
        <taxon>Embryophyta</taxon>
        <taxon>Tracheophyta</taxon>
        <taxon>Spermatophyta</taxon>
        <taxon>Magnoliopsida</taxon>
        <taxon>eudicotyledons</taxon>
        <taxon>Gunneridae</taxon>
        <taxon>Pentapetalae</taxon>
        <taxon>asterids</taxon>
        <taxon>lamiids</taxon>
        <taxon>Gentianales</taxon>
        <taxon>Rubiaceae</taxon>
        <taxon>Ixoroideae</taxon>
        <taxon>Gardenieae complex</taxon>
        <taxon>Bertiereae - Coffeeae clade</taxon>
        <taxon>Coffeeae</taxon>
        <taxon>Coffea</taxon>
    </lineage>
</organism>
<evidence type="ECO:0000313" key="4">
    <source>
        <dbReference type="Proteomes" id="UP001652660"/>
    </source>
</evidence>
<reference evidence="5" key="1">
    <citation type="submission" date="2025-08" db="UniProtKB">
        <authorList>
            <consortium name="RefSeq"/>
        </authorList>
    </citation>
    <scope>IDENTIFICATION</scope>
    <source>
        <tissue evidence="5">Leaves</tissue>
    </source>
</reference>
<proteinExistence type="predicted"/>
<evidence type="ECO:0000259" key="3">
    <source>
        <dbReference type="Pfam" id="PF25597"/>
    </source>
</evidence>
<feature type="domain" description="Reverse transcriptase Ty1/copia-type" evidence="1">
    <location>
        <begin position="442"/>
        <end position="516"/>
    </location>
</feature>